<dbReference type="GO" id="GO:0033104">
    <property type="term" value="C:type VI protein secretion system complex"/>
    <property type="evidence" value="ECO:0007669"/>
    <property type="project" value="InterPro"/>
</dbReference>
<dbReference type="Pfam" id="PF17642">
    <property type="entry name" value="TssD"/>
    <property type="match status" value="1"/>
</dbReference>
<keyword evidence="3" id="KW-1185">Reference proteome</keyword>
<proteinExistence type="predicted"/>
<feature type="signal peptide" evidence="1">
    <location>
        <begin position="1"/>
        <end position="23"/>
    </location>
</feature>
<dbReference type="RefSeq" id="WP_069381228.1">
    <property type="nucleotide sequence ID" value="NZ_CP017141.1"/>
</dbReference>
<accession>A0A1D7QLL8</accession>
<organism evidence="2 3">
    <name type="scientific">Pedobacter steynii</name>
    <dbReference type="NCBI Taxonomy" id="430522"/>
    <lineage>
        <taxon>Bacteria</taxon>
        <taxon>Pseudomonadati</taxon>
        <taxon>Bacteroidota</taxon>
        <taxon>Sphingobacteriia</taxon>
        <taxon>Sphingobacteriales</taxon>
        <taxon>Sphingobacteriaceae</taxon>
        <taxon>Pedobacter</taxon>
    </lineage>
</organism>
<protein>
    <recommendedName>
        <fullName evidence="4">Lipid/polyisoprenoid-binding YceI-like domain-containing protein</fullName>
    </recommendedName>
</protein>
<reference evidence="2 3" key="1">
    <citation type="submission" date="2016-08" db="EMBL/GenBank/DDBJ databases">
        <authorList>
            <person name="Seilhamer J.J."/>
        </authorList>
    </citation>
    <scope>NUCLEOTIDE SEQUENCE [LARGE SCALE GENOMIC DNA]</scope>
    <source>
        <strain evidence="2 3">DX4</strain>
    </source>
</reference>
<dbReference type="KEGG" id="psty:BFS30_21845"/>
<evidence type="ECO:0000256" key="1">
    <source>
        <dbReference type="SAM" id="SignalP"/>
    </source>
</evidence>
<dbReference type="Proteomes" id="UP000094313">
    <property type="component" value="Chromosome"/>
</dbReference>
<gene>
    <name evidence="2" type="ORF">BFS30_21845</name>
</gene>
<dbReference type="OrthoDB" id="764469at2"/>
<dbReference type="InterPro" id="IPR041408">
    <property type="entry name" value="Hcp_Tssd"/>
</dbReference>
<evidence type="ECO:0000313" key="3">
    <source>
        <dbReference type="Proteomes" id="UP000094313"/>
    </source>
</evidence>
<evidence type="ECO:0008006" key="4">
    <source>
        <dbReference type="Google" id="ProtNLM"/>
    </source>
</evidence>
<sequence length="167" mass="18430">MKTKWYFPALILFLLSFQIDVLAQDESALQIVFKLTDNTNKTSHTYKVNSVNYSISNPYYMQDESKLINNGSCSISMEMAQDADEFLLKWIAGNVKNVSGVITTTTLNSVKKPRTLAISEMQVLGSSESFYTSAGANTFPLITISAGTLSVDGITIFSQLKTHPSVH</sequence>
<dbReference type="AlphaFoldDB" id="A0A1D7QLL8"/>
<evidence type="ECO:0000313" key="2">
    <source>
        <dbReference type="EMBL" id="AOM79566.1"/>
    </source>
</evidence>
<dbReference type="EMBL" id="CP017141">
    <property type="protein sequence ID" value="AOM79566.1"/>
    <property type="molecule type" value="Genomic_DNA"/>
</dbReference>
<name>A0A1D7QLL8_9SPHI</name>
<feature type="chain" id="PRO_5009098843" description="Lipid/polyisoprenoid-binding YceI-like domain-containing protein" evidence="1">
    <location>
        <begin position="24"/>
        <end position="167"/>
    </location>
</feature>
<keyword evidence="1" id="KW-0732">Signal</keyword>